<dbReference type="Gene3D" id="3.40.50.720">
    <property type="entry name" value="NAD(P)-binding Rossmann-like Domain"/>
    <property type="match status" value="1"/>
</dbReference>
<dbReference type="Proteomes" id="UP000007110">
    <property type="component" value="Unassembled WGS sequence"/>
</dbReference>
<keyword evidence="4" id="KW-1185">Reference proteome</keyword>
<dbReference type="OrthoDB" id="16464at2759"/>
<name>A0A7M7GQL0_STRPU</name>
<evidence type="ECO:0000256" key="1">
    <source>
        <dbReference type="SAM" id="MobiDB-lite"/>
    </source>
</evidence>
<protein>
    <recommendedName>
        <fullName evidence="2">NAD-dependent epimerase/dehydratase domain-containing protein</fullName>
    </recommendedName>
</protein>
<dbReference type="PANTHER" id="PTHR43245">
    <property type="entry name" value="BIFUNCTIONAL POLYMYXIN RESISTANCE PROTEIN ARNA"/>
    <property type="match status" value="1"/>
</dbReference>
<dbReference type="KEGG" id="spu:579449"/>
<dbReference type="SUPFAM" id="SSF51735">
    <property type="entry name" value="NAD(P)-binding Rossmann-fold domains"/>
    <property type="match status" value="1"/>
</dbReference>
<dbReference type="CDD" id="cd08946">
    <property type="entry name" value="SDR_e"/>
    <property type="match status" value="1"/>
</dbReference>
<accession>A0A7M7GQL0</accession>
<dbReference type="EnsemblMetazoa" id="XM_003728244">
    <property type="protein sequence ID" value="XP_003728292"/>
    <property type="gene ID" value="LOC579449"/>
</dbReference>
<dbReference type="InterPro" id="IPR001509">
    <property type="entry name" value="Epimerase_deHydtase"/>
</dbReference>
<dbReference type="InterPro" id="IPR050177">
    <property type="entry name" value="Lipid_A_modif_metabolic_enz"/>
</dbReference>
<dbReference type="AlphaFoldDB" id="A0A7M7GQL0"/>
<evidence type="ECO:0000313" key="4">
    <source>
        <dbReference type="Proteomes" id="UP000007110"/>
    </source>
</evidence>
<dbReference type="Pfam" id="PF01370">
    <property type="entry name" value="Epimerase"/>
    <property type="match status" value="1"/>
</dbReference>
<feature type="region of interest" description="Disordered" evidence="1">
    <location>
        <begin position="42"/>
        <end position="61"/>
    </location>
</feature>
<dbReference type="InParanoid" id="A0A7M7GQL0"/>
<proteinExistence type="predicted"/>
<feature type="domain" description="NAD-dependent epimerase/dehydratase" evidence="2">
    <location>
        <begin position="92"/>
        <end position="318"/>
    </location>
</feature>
<dbReference type="RefSeq" id="XP_003728292.3">
    <property type="nucleotide sequence ID" value="XM_003728244.3"/>
</dbReference>
<reference evidence="4" key="1">
    <citation type="submission" date="2015-02" db="EMBL/GenBank/DDBJ databases">
        <title>Genome sequencing for Strongylocentrotus purpuratus.</title>
        <authorList>
            <person name="Murali S."/>
            <person name="Liu Y."/>
            <person name="Vee V."/>
            <person name="English A."/>
            <person name="Wang M."/>
            <person name="Skinner E."/>
            <person name="Han Y."/>
            <person name="Muzny D.M."/>
            <person name="Worley K.C."/>
            <person name="Gibbs R.A."/>
        </authorList>
    </citation>
    <scope>NUCLEOTIDE SEQUENCE</scope>
</reference>
<dbReference type="InterPro" id="IPR036291">
    <property type="entry name" value="NAD(P)-bd_dom_sf"/>
</dbReference>
<dbReference type="PANTHER" id="PTHR43245:SF23">
    <property type="entry name" value="NAD(P)-BINDING DOMAIN-CONTAINING PROTEIN"/>
    <property type="match status" value="1"/>
</dbReference>
<dbReference type="OMA" id="FADCVLG"/>
<feature type="compositionally biased region" description="Low complexity" evidence="1">
    <location>
        <begin position="49"/>
        <end position="58"/>
    </location>
</feature>
<dbReference type="GeneID" id="579449"/>
<sequence length="399" mass="43547">MPGQSLCSDTGANMASDVVGLGKHSTCRCRFGSKHSLSNTVDSPGCTMPSPKSSTSPTKRPRMQVHVQNHTMNGHSEIMAGSNNNVGEVLKVMVTGGAGYLGTTIVPMLLNRGHQVKIYDRLSWGVQSILPIVGSPNLTVVRGDIRDKDKLAREMQDCNAVIHLAAIVGYPACEKDPEEARQINEEGTANIVNNLRPDQRLIYASTGSCYGAVNGTCTEETPISPLTLYGSTKAKGEELTRSVGGVGLRLATVFGISPRLRLDLLINDLTHKAVTVKHFDLYQGSFRRTFLHVKDAARAFLIAIDNYKTMSGQAYNVGHESMNMTKRDVADTIQDLVPECKITTSNSGEDKDKRDYEVSYAKLRELGFKPTVSVQDGVKELLKVVPHMTENEVRIARNV</sequence>
<reference evidence="3" key="2">
    <citation type="submission" date="2021-01" db="UniProtKB">
        <authorList>
            <consortium name="EnsemblMetazoa"/>
        </authorList>
    </citation>
    <scope>IDENTIFICATION</scope>
</reference>
<evidence type="ECO:0000313" key="3">
    <source>
        <dbReference type="EnsemblMetazoa" id="XP_003728292"/>
    </source>
</evidence>
<organism evidence="3 4">
    <name type="scientific">Strongylocentrotus purpuratus</name>
    <name type="common">Purple sea urchin</name>
    <dbReference type="NCBI Taxonomy" id="7668"/>
    <lineage>
        <taxon>Eukaryota</taxon>
        <taxon>Metazoa</taxon>
        <taxon>Echinodermata</taxon>
        <taxon>Eleutherozoa</taxon>
        <taxon>Echinozoa</taxon>
        <taxon>Echinoidea</taxon>
        <taxon>Euechinoidea</taxon>
        <taxon>Echinacea</taxon>
        <taxon>Camarodonta</taxon>
        <taxon>Echinidea</taxon>
        <taxon>Strongylocentrotidae</taxon>
        <taxon>Strongylocentrotus</taxon>
    </lineage>
</organism>
<evidence type="ECO:0000259" key="2">
    <source>
        <dbReference type="Pfam" id="PF01370"/>
    </source>
</evidence>